<reference evidence="1 2" key="1">
    <citation type="submission" date="2020-07" db="EMBL/GenBank/DDBJ databases">
        <title>Natrinema (YPL30) sp. nov. and Haloterrigena xxxxxx (YPL8) sp. nov., isolated from a salt mine.</title>
        <authorList>
            <person name="Cui H."/>
        </authorList>
    </citation>
    <scope>NUCLEOTIDE SEQUENCE [LARGE SCALE GENOMIC DNA]</scope>
    <source>
        <strain evidence="1 2">YPL13</strain>
    </source>
</reference>
<dbReference type="EMBL" id="CP059154">
    <property type="protein sequence ID" value="QLK26508.1"/>
    <property type="molecule type" value="Genomic_DNA"/>
</dbReference>
<dbReference type="KEGG" id="nay:HYG81_02495"/>
<dbReference type="OrthoDB" id="134663at2157"/>
<keyword evidence="2" id="KW-1185">Reference proteome</keyword>
<protein>
    <submittedName>
        <fullName evidence="1">MoaD/ThiS family protein</fullName>
    </submittedName>
</protein>
<evidence type="ECO:0000313" key="2">
    <source>
        <dbReference type="Proteomes" id="UP000510869"/>
    </source>
</evidence>
<dbReference type="Gene3D" id="3.10.20.30">
    <property type="match status" value="1"/>
</dbReference>
<name>A0A7D6H767_9EURY</name>
<sequence length="92" mass="9852">MQLECVFFGPFRDAVGEKTVSHETEAETVGELLAELEDAYPLEGELVADDGDGLAGDTVVTRDTKNVVHIDGLETELTDDAVIRLVPSVYGG</sequence>
<dbReference type="Pfam" id="PF02597">
    <property type="entry name" value="ThiS"/>
    <property type="match status" value="1"/>
</dbReference>
<organism evidence="1 2">
    <name type="scientific">Natrinema zhouii</name>
    <dbReference type="NCBI Taxonomy" id="1710539"/>
    <lineage>
        <taxon>Archaea</taxon>
        <taxon>Methanobacteriati</taxon>
        <taxon>Methanobacteriota</taxon>
        <taxon>Stenosarchaea group</taxon>
        <taxon>Halobacteria</taxon>
        <taxon>Halobacteriales</taxon>
        <taxon>Natrialbaceae</taxon>
        <taxon>Natrinema</taxon>
    </lineage>
</organism>
<dbReference type="InterPro" id="IPR012675">
    <property type="entry name" value="Beta-grasp_dom_sf"/>
</dbReference>
<dbReference type="Proteomes" id="UP000510869">
    <property type="component" value="Chromosome"/>
</dbReference>
<accession>A0A7D6H767</accession>
<evidence type="ECO:0000313" key="1">
    <source>
        <dbReference type="EMBL" id="QLK26508.1"/>
    </source>
</evidence>
<dbReference type="InterPro" id="IPR052045">
    <property type="entry name" value="Sulfur_Carrier/Prot_Modifier"/>
</dbReference>
<dbReference type="GeneID" id="56142038"/>
<dbReference type="PANTHER" id="PTHR38031:SF1">
    <property type="entry name" value="SULFUR CARRIER PROTEIN CYSO"/>
    <property type="match status" value="1"/>
</dbReference>
<dbReference type="InterPro" id="IPR003749">
    <property type="entry name" value="ThiS/MoaD-like"/>
</dbReference>
<gene>
    <name evidence="1" type="ORF">HYG81_02495</name>
</gene>
<proteinExistence type="predicted"/>
<dbReference type="RefSeq" id="WP_180841681.1">
    <property type="nucleotide sequence ID" value="NZ_CP059154.1"/>
</dbReference>
<dbReference type="SUPFAM" id="SSF54285">
    <property type="entry name" value="MoaD/ThiS"/>
    <property type="match status" value="1"/>
</dbReference>
<dbReference type="PANTHER" id="PTHR38031">
    <property type="entry name" value="SULFUR CARRIER PROTEIN SLR0821-RELATED"/>
    <property type="match status" value="1"/>
</dbReference>
<dbReference type="InterPro" id="IPR016155">
    <property type="entry name" value="Mopterin_synth/thiamin_S_b"/>
</dbReference>
<dbReference type="AlphaFoldDB" id="A0A7D6H767"/>